<accession>A0A8K0KDF9</accession>
<evidence type="ECO:0000313" key="9">
    <source>
        <dbReference type="EMBL" id="KAG8232061.1"/>
    </source>
</evidence>
<evidence type="ECO:0000256" key="2">
    <source>
        <dbReference type="ARBA" id="ARBA00006676"/>
    </source>
</evidence>
<dbReference type="Pfam" id="PF00962">
    <property type="entry name" value="A_deaminase"/>
    <property type="match status" value="1"/>
</dbReference>
<dbReference type="AlphaFoldDB" id="A0A8K0KDF9"/>
<evidence type="ECO:0000256" key="6">
    <source>
        <dbReference type="ARBA" id="ARBA00023080"/>
    </source>
</evidence>
<dbReference type="InterPro" id="IPR032466">
    <property type="entry name" value="Metal_Hydrolase"/>
</dbReference>
<protein>
    <recommendedName>
        <fullName evidence="8">Adenosine deaminase domain-containing protein</fullName>
    </recommendedName>
</protein>
<comment type="caution">
    <text evidence="9">The sequence shown here is derived from an EMBL/GenBank/DDBJ whole genome shotgun (WGS) entry which is preliminary data.</text>
</comment>
<dbReference type="Gene3D" id="3.20.20.140">
    <property type="entry name" value="Metal-dependent hydrolases"/>
    <property type="match status" value="2"/>
</dbReference>
<keyword evidence="4" id="KW-0378">Hydrolase</keyword>
<dbReference type="GO" id="GO:0046872">
    <property type="term" value="F:metal ion binding"/>
    <property type="evidence" value="ECO:0007669"/>
    <property type="project" value="UniProtKB-KW"/>
</dbReference>
<evidence type="ECO:0000259" key="8">
    <source>
        <dbReference type="Pfam" id="PF00962"/>
    </source>
</evidence>
<evidence type="ECO:0000256" key="4">
    <source>
        <dbReference type="ARBA" id="ARBA00022801"/>
    </source>
</evidence>
<dbReference type="InterPro" id="IPR006330">
    <property type="entry name" value="Ado/ade_deaminase"/>
</dbReference>
<name>A0A8K0KDF9_LADFU</name>
<gene>
    <name evidence="9" type="ORF">J437_LFUL012012</name>
</gene>
<sequence>MFDIIHGLTADLQIIKRITQDVIKDFVDDGVIYLELRTTPLKLIISIDRKRGKEQAEENLELAVEAKKDHPGIVTGIDFSGLPGAGDIDDFLPILEKARSCGFPLSVHCAEIPDERETEKILRIKPERLGHGTCIHPDAGGSDKLWNLLLDYSIPIELCMTSNVKTGTVVKYENHHFDYLQKHGHPIMLGTDDKGVFSTTLSEEYCIAAKTFGLNIEQLWQLSYDSISYSFANESEKTKLTQTLMEWKQNMMTK</sequence>
<reference evidence="9" key="1">
    <citation type="submission" date="2013-04" db="EMBL/GenBank/DDBJ databases">
        <authorList>
            <person name="Qu J."/>
            <person name="Murali S.C."/>
            <person name="Bandaranaike D."/>
            <person name="Bellair M."/>
            <person name="Blankenburg K."/>
            <person name="Chao H."/>
            <person name="Dinh H."/>
            <person name="Doddapaneni H."/>
            <person name="Downs B."/>
            <person name="Dugan-Rocha S."/>
            <person name="Elkadiri S."/>
            <person name="Gnanaolivu R.D."/>
            <person name="Hernandez B."/>
            <person name="Javaid M."/>
            <person name="Jayaseelan J.C."/>
            <person name="Lee S."/>
            <person name="Li M."/>
            <person name="Ming W."/>
            <person name="Munidasa M."/>
            <person name="Muniz J."/>
            <person name="Nguyen L."/>
            <person name="Ongeri F."/>
            <person name="Osuji N."/>
            <person name="Pu L.-L."/>
            <person name="Puazo M."/>
            <person name="Qu C."/>
            <person name="Quiroz J."/>
            <person name="Raj R."/>
            <person name="Weissenberger G."/>
            <person name="Xin Y."/>
            <person name="Zou X."/>
            <person name="Han Y."/>
            <person name="Richards S."/>
            <person name="Worley K."/>
            <person name="Muzny D."/>
            <person name="Gibbs R."/>
        </authorList>
    </citation>
    <scope>NUCLEOTIDE SEQUENCE</scope>
    <source>
        <strain evidence="9">Sampled in the wild</strain>
    </source>
</reference>
<dbReference type="GO" id="GO:0046103">
    <property type="term" value="P:inosine biosynthetic process"/>
    <property type="evidence" value="ECO:0007669"/>
    <property type="project" value="TreeGrafter"/>
</dbReference>
<dbReference type="GO" id="GO:0009117">
    <property type="term" value="P:nucleotide metabolic process"/>
    <property type="evidence" value="ECO:0007669"/>
    <property type="project" value="UniProtKB-KW"/>
</dbReference>
<reference evidence="9" key="2">
    <citation type="submission" date="2017-10" db="EMBL/GenBank/DDBJ databases">
        <title>Ladona fulva Genome sequencing and assembly.</title>
        <authorList>
            <person name="Murali S."/>
            <person name="Richards S."/>
            <person name="Bandaranaike D."/>
            <person name="Bellair M."/>
            <person name="Blankenburg K."/>
            <person name="Chao H."/>
            <person name="Dinh H."/>
            <person name="Doddapaneni H."/>
            <person name="Dugan-Rocha S."/>
            <person name="Elkadiri S."/>
            <person name="Gnanaolivu R."/>
            <person name="Hernandez B."/>
            <person name="Skinner E."/>
            <person name="Javaid M."/>
            <person name="Lee S."/>
            <person name="Li M."/>
            <person name="Ming W."/>
            <person name="Munidasa M."/>
            <person name="Muniz J."/>
            <person name="Nguyen L."/>
            <person name="Hughes D."/>
            <person name="Osuji N."/>
            <person name="Pu L.-L."/>
            <person name="Puazo M."/>
            <person name="Qu C."/>
            <person name="Quiroz J."/>
            <person name="Raj R."/>
            <person name="Weissenberger G."/>
            <person name="Xin Y."/>
            <person name="Zou X."/>
            <person name="Han Y."/>
            <person name="Worley K."/>
            <person name="Muzny D."/>
            <person name="Gibbs R."/>
        </authorList>
    </citation>
    <scope>NUCLEOTIDE SEQUENCE</scope>
    <source>
        <strain evidence="9">Sampled in the wild</strain>
    </source>
</reference>
<organism evidence="9 10">
    <name type="scientific">Ladona fulva</name>
    <name type="common">Scarce chaser dragonfly</name>
    <name type="synonym">Libellula fulva</name>
    <dbReference type="NCBI Taxonomy" id="123851"/>
    <lineage>
        <taxon>Eukaryota</taxon>
        <taxon>Metazoa</taxon>
        <taxon>Ecdysozoa</taxon>
        <taxon>Arthropoda</taxon>
        <taxon>Hexapoda</taxon>
        <taxon>Insecta</taxon>
        <taxon>Pterygota</taxon>
        <taxon>Palaeoptera</taxon>
        <taxon>Odonata</taxon>
        <taxon>Epiprocta</taxon>
        <taxon>Anisoptera</taxon>
        <taxon>Libelluloidea</taxon>
        <taxon>Libellulidae</taxon>
        <taxon>Ladona</taxon>
    </lineage>
</organism>
<evidence type="ECO:0000256" key="5">
    <source>
        <dbReference type="ARBA" id="ARBA00022833"/>
    </source>
</evidence>
<evidence type="ECO:0000313" key="10">
    <source>
        <dbReference type="Proteomes" id="UP000792457"/>
    </source>
</evidence>
<keyword evidence="5" id="KW-0862">Zinc</keyword>
<keyword evidence="3" id="KW-0479">Metal-binding</keyword>
<dbReference type="GO" id="GO:0006154">
    <property type="term" value="P:adenosine catabolic process"/>
    <property type="evidence" value="ECO:0007669"/>
    <property type="project" value="TreeGrafter"/>
</dbReference>
<dbReference type="SUPFAM" id="SSF51556">
    <property type="entry name" value="Metallo-dependent hydrolases"/>
    <property type="match status" value="1"/>
</dbReference>
<dbReference type="Proteomes" id="UP000792457">
    <property type="component" value="Unassembled WGS sequence"/>
</dbReference>
<evidence type="ECO:0000256" key="7">
    <source>
        <dbReference type="ARBA" id="ARBA00048787"/>
    </source>
</evidence>
<dbReference type="PANTHER" id="PTHR11409:SF42">
    <property type="entry name" value="ADENOSINE DEAMINASE-LIKE PROTEIN"/>
    <property type="match status" value="1"/>
</dbReference>
<dbReference type="GO" id="GO:0004000">
    <property type="term" value="F:adenosine deaminase activity"/>
    <property type="evidence" value="ECO:0007669"/>
    <property type="project" value="TreeGrafter"/>
</dbReference>
<proteinExistence type="inferred from homology"/>
<comment type="cofactor">
    <cofactor evidence="1">
        <name>Zn(2+)</name>
        <dbReference type="ChEBI" id="CHEBI:29105"/>
    </cofactor>
</comment>
<comment type="catalytic activity">
    <reaction evidence="7">
        <text>N(6)-methyl-AMP + H2O + H(+) = IMP + methylamine</text>
        <dbReference type="Rhea" id="RHEA:16001"/>
        <dbReference type="ChEBI" id="CHEBI:15377"/>
        <dbReference type="ChEBI" id="CHEBI:15378"/>
        <dbReference type="ChEBI" id="CHEBI:58053"/>
        <dbReference type="ChEBI" id="CHEBI:59338"/>
        <dbReference type="ChEBI" id="CHEBI:144842"/>
    </reaction>
    <physiologicalReaction direction="left-to-right" evidence="7">
        <dbReference type="Rhea" id="RHEA:16002"/>
    </physiologicalReaction>
</comment>
<dbReference type="EMBL" id="KZ308589">
    <property type="protein sequence ID" value="KAG8232061.1"/>
    <property type="molecule type" value="Genomic_DNA"/>
</dbReference>
<comment type="similarity">
    <text evidence="2">Belongs to the metallo-dependent hydrolases superfamily. Adenosine and AMP deaminases family.</text>
</comment>
<dbReference type="InterPro" id="IPR001365">
    <property type="entry name" value="A_deaminase_dom"/>
</dbReference>
<dbReference type="OrthoDB" id="272271at2759"/>
<evidence type="ECO:0000256" key="3">
    <source>
        <dbReference type="ARBA" id="ARBA00022723"/>
    </source>
</evidence>
<keyword evidence="10" id="KW-1185">Reference proteome</keyword>
<evidence type="ECO:0000256" key="1">
    <source>
        <dbReference type="ARBA" id="ARBA00001947"/>
    </source>
</evidence>
<keyword evidence="6" id="KW-0546">Nucleotide metabolism</keyword>
<feature type="domain" description="Adenosine deaminase" evidence="8">
    <location>
        <begin position="42"/>
        <end position="246"/>
    </location>
</feature>
<dbReference type="PANTHER" id="PTHR11409">
    <property type="entry name" value="ADENOSINE DEAMINASE"/>
    <property type="match status" value="1"/>
</dbReference>